<keyword evidence="3" id="KW-1185">Reference proteome</keyword>
<accession>A0ABD0JJR9</accession>
<keyword evidence="1" id="KW-0812">Transmembrane</keyword>
<organism evidence="2 3">
    <name type="scientific">Batillaria attramentaria</name>
    <dbReference type="NCBI Taxonomy" id="370345"/>
    <lineage>
        <taxon>Eukaryota</taxon>
        <taxon>Metazoa</taxon>
        <taxon>Spiralia</taxon>
        <taxon>Lophotrochozoa</taxon>
        <taxon>Mollusca</taxon>
        <taxon>Gastropoda</taxon>
        <taxon>Caenogastropoda</taxon>
        <taxon>Sorbeoconcha</taxon>
        <taxon>Cerithioidea</taxon>
        <taxon>Batillariidae</taxon>
        <taxon>Batillaria</taxon>
    </lineage>
</organism>
<protein>
    <submittedName>
        <fullName evidence="2">Uncharacterized protein</fullName>
    </submittedName>
</protein>
<name>A0ABD0JJR9_9CAEN</name>
<gene>
    <name evidence="2" type="ORF">BaRGS_00033483</name>
</gene>
<keyword evidence="1" id="KW-1133">Transmembrane helix</keyword>
<feature type="transmembrane region" description="Helical" evidence="1">
    <location>
        <begin position="142"/>
        <end position="163"/>
    </location>
</feature>
<dbReference type="AlphaFoldDB" id="A0ABD0JJR9"/>
<evidence type="ECO:0000313" key="2">
    <source>
        <dbReference type="EMBL" id="KAK7475252.1"/>
    </source>
</evidence>
<evidence type="ECO:0000313" key="3">
    <source>
        <dbReference type="Proteomes" id="UP001519460"/>
    </source>
</evidence>
<dbReference type="EMBL" id="JACVVK020000411">
    <property type="protein sequence ID" value="KAK7475252.1"/>
    <property type="molecule type" value="Genomic_DNA"/>
</dbReference>
<sequence length="164" mass="17957">MTCSTNLTVICDTKGFATRPEEIKILQISVKYETGKDQVLATVVKGNKPRKSNNLPLLVNGSFERGKESEAWLEAIYHNAPYGELSCVVKVEGDPRDENYQKFTTTAIFNSKTQPEIKKKGLALHVTQDCGTGSKSAAYKPIISPLVMIVVVILSLVSVSGSFF</sequence>
<keyword evidence="1" id="KW-0472">Membrane</keyword>
<reference evidence="2 3" key="1">
    <citation type="journal article" date="2023" name="Sci. Data">
        <title>Genome assembly of the Korean intertidal mud-creeper Batillaria attramentaria.</title>
        <authorList>
            <person name="Patra A.K."/>
            <person name="Ho P.T."/>
            <person name="Jun S."/>
            <person name="Lee S.J."/>
            <person name="Kim Y."/>
            <person name="Won Y.J."/>
        </authorList>
    </citation>
    <scope>NUCLEOTIDE SEQUENCE [LARGE SCALE GENOMIC DNA]</scope>
    <source>
        <strain evidence="2">Wonlab-2016</strain>
    </source>
</reference>
<dbReference type="Proteomes" id="UP001519460">
    <property type="component" value="Unassembled WGS sequence"/>
</dbReference>
<evidence type="ECO:0000256" key="1">
    <source>
        <dbReference type="SAM" id="Phobius"/>
    </source>
</evidence>
<proteinExistence type="predicted"/>
<comment type="caution">
    <text evidence="2">The sequence shown here is derived from an EMBL/GenBank/DDBJ whole genome shotgun (WGS) entry which is preliminary data.</text>
</comment>